<comment type="domain">
    <text evidence="2">The C4-type zinc finger motif is necessary both for its ER three-way tubular junction localization and formation.</text>
</comment>
<sequence length="372" mass="43128">MGVLVSRFRKKKTTIEVLEEIEKDIQGLQKLRRQNLDRQKRFIGGLVIYSIVLYVIAALGFFFLFFPQQWKDRLIYSSPLLVFPFLVWITKKVLHWYYIKRIMGTDSALEELKERKKSILEDVMENETYKKAKEILEKFDPERYKQLENPKVSAEKIPTPGTDLRQRSVLKQPASESVIRPQITPMMQGATPVRPLTTPHIGPLSSRSMEPRNIMSVQHNGAPRGPPLPRPLIPRERSSFERILDVLVGDGPQNRYALICRNCNSHNGMALREEFEYLTFRCCYCYSLNPAKKHRPSAPRIEPLVQQHNPEEDVEKETGEDNENKNASDDDDENNEDKGDTKDIETIPRADIQEVEKMDTDGDENMDDIKNK</sequence>
<accession>A0ABD3TMF1</accession>
<dbReference type="Pfam" id="PF10058">
    <property type="entry name" value="Zn_ribbon_10"/>
    <property type="match status" value="1"/>
</dbReference>
<feature type="compositionally biased region" description="Basic and acidic residues" evidence="4">
    <location>
        <begin position="316"/>
        <end position="328"/>
    </location>
</feature>
<dbReference type="GO" id="GO:0098826">
    <property type="term" value="C:endoplasmic reticulum tubular network membrane"/>
    <property type="evidence" value="ECO:0007669"/>
    <property type="project" value="UniProtKB-UniRule"/>
</dbReference>
<keyword evidence="2" id="KW-0479">Metal-binding</keyword>
<feature type="coiled-coil region" evidence="3">
    <location>
        <begin position="11"/>
        <end position="38"/>
    </location>
</feature>
<dbReference type="GO" id="GO:1903373">
    <property type="term" value="P:positive regulation of endoplasmic reticulum tubular network organization"/>
    <property type="evidence" value="ECO:0007669"/>
    <property type="project" value="UniProtKB-UniRule"/>
</dbReference>
<feature type="transmembrane region" description="Helical" evidence="2">
    <location>
        <begin position="74"/>
        <end position="94"/>
    </location>
</feature>
<organism evidence="6 7">
    <name type="scientific">Sinanodonta woodiana</name>
    <name type="common">Chinese pond mussel</name>
    <name type="synonym">Anodonta woodiana</name>
    <dbReference type="NCBI Taxonomy" id="1069815"/>
    <lineage>
        <taxon>Eukaryota</taxon>
        <taxon>Metazoa</taxon>
        <taxon>Spiralia</taxon>
        <taxon>Lophotrochozoa</taxon>
        <taxon>Mollusca</taxon>
        <taxon>Bivalvia</taxon>
        <taxon>Autobranchia</taxon>
        <taxon>Heteroconchia</taxon>
        <taxon>Palaeoheterodonta</taxon>
        <taxon>Unionida</taxon>
        <taxon>Unionoidea</taxon>
        <taxon>Unionidae</taxon>
        <taxon>Unioninae</taxon>
        <taxon>Sinanodonta</taxon>
    </lineage>
</organism>
<dbReference type="InterPro" id="IPR040115">
    <property type="entry name" value="Lnp"/>
</dbReference>
<keyword evidence="2" id="KW-1133">Transmembrane helix</keyword>
<reference evidence="6 7" key="1">
    <citation type="submission" date="2024-11" db="EMBL/GenBank/DDBJ databases">
        <title>Chromosome-level genome assembly of the freshwater bivalve Anodonta woodiana.</title>
        <authorList>
            <person name="Chen X."/>
        </authorList>
    </citation>
    <scope>NUCLEOTIDE SEQUENCE [LARGE SCALE GENOMIC DNA]</scope>
    <source>
        <strain evidence="6">MN2024</strain>
        <tissue evidence="6">Gills</tissue>
    </source>
</reference>
<keyword evidence="7" id="KW-1185">Reference proteome</keyword>
<comment type="caution">
    <text evidence="6">The sequence shown here is derived from an EMBL/GenBank/DDBJ whole genome shotgun (WGS) entry which is preliminary data.</text>
</comment>
<keyword evidence="2" id="KW-0256">Endoplasmic reticulum</keyword>
<dbReference type="EMBL" id="JBJQND010000018">
    <property type="protein sequence ID" value="KAL3837493.1"/>
    <property type="molecule type" value="Genomic_DNA"/>
</dbReference>
<dbReference type="GO" id="GO:0008270">
    <property type="term" value="F:zinc ion binding"/>
    <property type="evidence" value="ECO:0007669"/>
    <property type="project" value="UniProtKB-KW"/>
</dbReference>
<evidence type="ECO:0000259" key="5">
    <source>
        <dbReference type="Pfam" id="PF10058"/>
    </source>
</evidence>
<evidence type="ECO:0000256" key="3">
    <source>
        <dbReference type="SAM" id="Coils"/>
    </source>
</evidence>
<dbReference type="GO" id="GO:0071788">
    <property type="term" value="P:endoplasmic reticulum tubular network maintenance"/>
    <property type="evidence" value="ECO:0007669"/>
    <property type="project" value="UniProtKB-UniRule"/>
</dbReference>
<gene>
    <name evidence="6" type="ORF">ACJMK2_022846</name>
</gene>
<evidence type="ECO:0000256" key="1">
    <source>
        <dbReference type="ARBA" id="ARBA00009940"/>
    </source>
</evidence>
<feature type="region of interest" description="Disordered" evidence="4">
    <location>
        <begin position="293"/>
        <end position="372"/>
    </location>
</feature>
<dbReference type="PANTHER" id="PTHR22166">
    <property type="entry name" value="ENDOPLASMIC RETICULUM JUNCTION FORMATION PROTEIN LUNAPARK"/>
    <property type="match status" value="1"/>
</dbReference>
<protein>
    <recommendedName>
        <fullName evidence="2">Endoplasmic reticulum junction formation protein lunapark</fullName>
    </recommendedName>
</protein>
<dbReference type="AlphaFoldDB" id="A0ABD3TMF1"/>
<evidence type="ECO:0000313" key="7">
    <source>
        <dbReference type="Proteomes" id="UP001634394"/>
    </source>
</evidence>
<proteinExistence type="inferred from homology"/>
<keyword evidence="2" id="KW-0472">Membrane</keyword>
<feature type="domain" description="Lunapark zinc ribbon" evidence="5">
    <location>
        <begin position="240"/>
        <end position="289"/>
    </location>
</feature>
<keyword evidence="3" id="KW-0175">Coiled coil</keyword>
<comment type="similarity">
    <text evidence="1 2">Belongs to the lunapark family.</text>
</comment>
<comment type="subcellular location">
    <subcellularLocation>
        <location evidence="2">Endoplasmic reticulum membrane</location>
        <topology evidence="2">Multi-pass membrane protein</topology>
    </subcellularLocation>
</comment>
<comment type="function">
    <text evidence="2">Plays a role in determining ER morphology.</text>
</comment>
<dbReference type="Proteomes" id="UP001634394">
    <property type="component" value="Unassembled WGS sequence"/>
</dbReference>
<dbReference type="InterPro" id="IPR019273">
    <property type="entry name" value="Lunapark_Znf"/>
</dbReference>
<keyword evidence="2" id="KW-0863">Zinc-finger</keyword>
<keyword evidence="2" id="KW-0812">Transmembrane</keyword>
<dbReference type="PANTHER" id="PTHR22166:SF12">
    <property type="entry name" value="ENDOPLASMIC RETICULUM JUNCTION FORMATION PROTEIN LUNAPARK"/>
    <property type="match status" value="1"/>
</dbReference>
<evidence type="ECO:0000256" key="2">
    <source>
        <dbReference type="RuleBase" id="RU367073"/>
    </source>
</evidence>
<name>A0ABD3TMF1_SINWO</name>
<evidence type="ECO:0000256" key="4">
    <source>
        <dbReference type="SAM" id="MobiDB-lite"/>
    </source>
</evidence>
<feature type="transmembrane region" description="Helical" evidence="2">
    <location>
        <begin position="42"/>
        <end position="68"/>
    </location>
</feature>
<feature type="compositionally biased region" description="Basic and acidic residues" evidence="4">
    <location>
        <begin position="336"/>
        <end position="360"/>
    </location>
</feature>
<keyword evidence="2" id="KW-0862">Zinc</keyword>
<evidence type="ECO:0000313" key="6">
    <source>
        <dbReference type="EMBL" id="KAL3837493.1"/>
    </source>
</evidence>